<dbReference type="Gene3D" id="3.40.50.1240">
    <property type="entry name" value="Phosphoglycerate mutase-like"/>
    <property type="match status" value="1"/>
</dbReference>
<dbReference type="SUPFAM" id="SSF53254">
    <property type="entry name" value="Phosphoglycerate mutase-like"/>
    <property type="match status" value="1"/>
</dbReference>
<gene>
    <name evidence="1" type="ORF">BDW59DRAFT_127158</name>
</gene>
<dbReference type="InterPro" id="IPR013078">
    <property type="entry name" value="His_Pase_superF_clade-1"/>
</dbReference>
<organism evidence="1 2">
    <name type="scientific">Aspergillus cavernicola</name>
    <dbReference type="NCBI Taxonomy" id="176166"/>
    <lineage>
        <taxon>Eukaryota</taxon>
        <taxon>Fungi</taxon>
        <taxon>Dikarya</taxon>
        <taxon>Ascomycota</taxon>
        <taxon>Pezizomycotina</taxon>
        <taxon>Eurotiomycetes</taxon>
        <taxon>Eurotiomycetidae</taxon>
        <taxon>Eurotiales</taxon>
        <taxon>Aspergillaceae</taxon>
        <taxon>Aspergillus</taxon>
        <taxon>Aspergillus subgen. Nidulantes</taxon>
    </lineage>
</organism>
<dbReference type="Pfam" id="PF00300">
    <property type="entry name" value="His_Phos_1"/>
    <property type="match status" value="1"/>
</dbReference>
<comment type="caution">
    <text evidence="1">The sequence shown here is derived from an EMBL/GenBank/DDBJ whole genome shotgun (WGS) entry which is preliminary data.</text>
</comment>
<dbReference type="EMBL" id="JBFXLS010000083">
    <property type="protein sequence ID" value="KAL2818471.1"/>
    <property type="molecule type" value="Genomic_DNA"/>
</dbReference>
<keyword evidence="2" id="KW-1185">Reference proteome</keyword>
<accession>A0ABR4HST9</accession>
<dbReference type="PANTHER" id="PTHR48100">
    <property type="entry name" value="BROAD-SPECIFICITY PHOSPHATASE YOR283W-RELATED"/>
    <property type="match status" value="1"/>
</dbReference>
<dbReference type="InterPro" id="IPR029033">
    <property type="entry name" value="His_PPase_superfam"/>
</dbReference>
<evidence type="ECO:0000313" key="2">
    <source>
        <dbReference type="Proteomes" id="UP001610335"/>
    </source>
</evidence>
<dbReference type="SMART" id="SM00855">
    <property type="entry name" value="PGAM"/>
    <property type="match status" value="1"/>
</dbReference>
<dbReference type="InterPro" id="IPR050275">
    <property type="entry name" value="PGM_Phosphatase"/>
</dbReference>
<dbReference type="Proteomes" id="UP001610335">
    <property type="component" value="Unassembled WGS sequence"/>
</dbReference>
<name>A0ABR4HST9_9EURO</name>
<protein>
    <submittedName>
        <fullName evidence="1">Histidine phosphatase superfamily</fullName>
    </submittedName>
</protein>
<evidence type="ECO:0000313" key="1">
    <source>
        <dbReference type="EMBL" id="KAL2818471.1"/>
    </source>
</evidence>
<sequence>MPAIIHCVRHAQGVHNLCTANHVILDPLLTDLGNEQCTKLRDAFPRHDKIDLIVASPLRRTIYTALQSFEPVFKANPNLKLILLPDIQETSDVPCDTGSDTEALKKEIAEKGLPVDTSLVEEGWNVKTGRYAPTNAAVSQRARTARRWLKARPEKEIVMVSHGSLLHYFTDDWEDSSQFQGTGWVNAQYRTYTFSENIDMEDLAGHKLDGDNATLIETIESRQGRGKEGPMGDREKQKELYKKGVQGWSDQGLQLSTAEREAAKVPAGKEVNGVRV</sequence>
<dbReference type="PANTHER" id="PTHR48100:SF54">
    <property type="entry name" value="PHOSPHATASE SPAC5H10.03-RELATED"/>
    <property type="match status" value="1"/>
</dbReference>
<proteinExistence type="predicted"/>
<reference evidence="1 2" key="1">
    <citation type="submission" date="2024-07" db="EMBL/GenBank/DDBJ databases">
        <title>Section-level genome sequencing and comparative genomics of Aspergillus sections Usti and Cavernicolus.</title>
        <authorList>
            <consortium name="Lawrence Berkeley National Laboratory"/>
            <person name="Nybo J.L."/>
            <person name="Vesth T.C."/>
            <person name="Theobald S."/>
            <person name="Frisvad J.C."/>
            <person name="Larsen T.O."/>
            <person name="Kjaerboelling I."/>
            <person name="Rothschild-Mancinelli K."/>
            <person name="Lyhne E.K."/>
            <person name="Kogle M.E."/>
            <person name="Barry K."/>
            <person name="Clum A."/>
            <person name="Na H."/>
            <person name="Ledsgaard L."/>
            <person name="Lin J."/>
            <person name="Lipzen A."/>
            <person name="Kuo A."/>
            <person name="Riley R."/>
            <person name="Mondo S."/>
            <person name="LaButti K."/>
            <person name="Haridas S."/>
            <person name="Pangalinan J."/>
            <person name="Salamov A.A."/>
            <person name="Simmons B.A."/>
            <person name="Magnuson J.K."/>
            <person name="Chen J."/>
            <person name="Drula E."/>
            <person name="Henrissat B."/>
            <person name="Wiebenga A."/>
            <person name="Lubbers R.J."/>
            <person name="Gomes A.C."/>
            <person name="Makela M.R."/>
            <person name="Stajich J."/>
            <person name="Grigoriev I.V."/>
            <person name="Mortensen U.H."/>
            <person name="De vries R.P."/>
            <person name="Baker S.E."/>
            <person name="Andersen M.R."/>
        </authorList>
    </citation>
    <scope>NUCLEOTIDE SEQUENCE [LARGE SCALE GENOMIC DNA]</scope>
    <source>
        <strain evidence="1 2">CBS 600.67</strain>
    </source>
</reference>
<dbReference type="CDD" id="cd07067">
    <property type="entry name" value="HP_PGM_like"/>
    <property type="match status" value="1"/>
</dbReference>